<reference evidence="2" key="2">
    <citation type="submission" date="2021-04" db="EMBL/GenBank/DDBJ databases">
        <authorList>
            <person name="Podell S."/>
        </authorList>
    </citation>
    <scope>NUCLEOTIDE SEQUENCE</scope>
    <source>
        <strain evidence="2">Hildebrandi</strain>
    </source>
</reference>
<sequence length="298" mass="33643">MSNHSPRRDTFEFIQRHFFVCIQKETFMRPAIQESCMWNNKQDALGWNQTGIDLFYAQRFDDATIAFSLAISMTKQDALEKEIEKAFTGDEVMGSGILDPPIIIQMQTSLEPLVIQVQNWNPSQQKSEQHLVLITSVIVLNLAITKHSSTIALLEGNSSSPHDSDPHIQRLWDCVCRLYECASALLDEYLQRAESGATSRDQTDDIAAMIHRSLKLQLIHNMARIYERLEQSNIVARRLYGRIFSYIVSMNLVCKDNRPENAPEIATLLLPGFPLDQIMDSFVQGLGILSPAVTASAA</sequence>
<reference evidence="2" key="1">
    <citation type="journal article" date="2021" name="Sci. Rep.">
        <title>Diploid genomic architecture of Nitzschia inconspicua, an elite biomass production diatom.</title>
        <authorList>
            <person name="Oliver A."/>
            <person name="Podell S."/>
            <person name="Pinowska A."/>
            <person name="Traller J.C."/>
            <person name="Smith S.R."/>
            <person name="McClure R."/>
            <person name="Beliaev A."/>
            <person name="Bohutskyi P."/>
            <person name="Hill E.A."/>
            <person name="Rabines A."/>
            <person name="Zheng H."/>
            <person name="Allen L.Z."/>
            <person name="Kuo A."/>
            <person name="Grigoriev I.V."/>
            <person name="Allen A.E."/>
            <person name="Hazlebeck D."/>
            <person name="Allen E.E."/>
        </authorList>
    </citation>
    <scope>NUCLEOTIDE SEQUENCE</scope>
    <source>
        <strain evidence="2">Hildebrandi</strain>
    </source>
</reference>
<protein>
    <submittedName>
        <fullName evidence="2">Uncharacterized protein</fullName>
    </submittedName>
</protein>
<comment type="caution">
    <text evidence="2">The sequence shown here is derived from an EMBL/GenBank/DDBJ whole genome shotgun (WGS) entry which is preliminary data.</text>
</comment>
<dbReference type="EMBL" id="JAGRRH010000026">
    <property type="protein sequence ID" value="KAG7340937.1"/>
    <property type="molecule type" value="Genomic_DNA"/>
</dbReference>
<dbReference type="Proteomes" id="UP000693970">
    <property type="component" value="Unassembled WGS sequence"/>
</dbReference>
<keyword evidence="3" id="KW-1185">Reference proteome</keyword>
<evidence type="ECO:0000313" key="3">
    <source>
        <dbReference type="Proteomes" id="UP000693970"/>
    </source>
</evidence>
<proteinExistence type="predicted"/>
<name>A0A9K3LTQ6_9STRA</name>
<evidence type="ECO:0000313" key="2">
    <source>
        <dbReference type="EMBL" id="KAG7367809.1"/>
    </source>
</evidence>
<dbReference type="EMBL" id="JAGRRH010000006">
    <property type="protein sequence ID" value="KAG7367809.1"/>
    <property type="molecule type" value="Genomic_DNA"/>
</dbReference>
<evidence type="ECO:0000313" key="1">
    <source>
        <dbReference type="EMBL" id="KAG7340937.1"/>
    </source>
</evidence>
<dbReference type="AlphaFoldDB" id="A0A9K3LTQ6"/>
<gene>
    <name evidence="1" type="ORF">IV203_022888</name>
    <name evidence="2" type="ORF">IV203_030552</name>
</gene>
<accession>A0A9K3LTQ6</accession>
<organism evidence="2 3">
    <name type="scientific">Nitzschia inconspicua</name>
    <dbReference type="NCBI Taxonomy" id="303405"/>
    <lineage>
        <taxon>Eukaryota</taxon>
        <taxon>Sar</taxon>
        <taxon>Stramenopiles</taxon>
        <taxon>Ochrophyta</taxon>
        <taxon>Bacillariophyta</taxon>
        <taxon>Bacillariophyceae</taxon>
        <taxon>Bacillariophycidae</taxon>
        <taxon>Bacillariales</taxon>
        <taxon>Bacillariaceae</taxon>
        <taxon>Nitzschia</taxon>
    </lineage>
</organism>